<reference evidence="2" key="1">
    <citation type="submission" date="2020-06" db="EMBL/GenBank/DDBJ databases">
        <authorList>
            <person name="Li T."/>
            <person name="Hu X."/>
            <person name="Zhang T."/>
            <person name="Song X."/>
            <person name="Zhang H."/>
            <person name="Dai N."/>
            <person name="Sheng W."/>
            <person name="Hou X."/>
            <person name="Wei L."/>
        </authorList>
    </citation>
    <scope>NUCLEOTIDE SEQUENCE</scope>
    <source>
        <strain evidence="2">G02</strain>
        <tissue evidence="2">Leaf</tissue>
    </source>
</reference>
<comment type="caution">
    <text evidence="2">The sequence shown here is derived from an EMBL/GenBank/DDBJ whole genome shotgun (WGS) entry which is preliminary data.</text>
</comment>
<dbReference type="InterPro" id="IPR053781">
    <property type="entry name" value="F-box_AtFBL13-like"/>
</dbReference>
<evidence type="ECO:0000313" key="2">
    <source>
        <dbReference type="EMBL" id="KAL0430741.1"/>
    </source>
</evidence>
<dbReference type="AlphaFoldDB" id="A0AAW2VQL4"/>
<accession>A0AAW2VQL4</accession>
<organism evidence="2">
    <name type="scientific">Sesamum radiatum</name>
    <name type="common">Black benniseed</name>
    <dbReference type="NCBI Taxonomy" id="300843"/>
    <lineage>
        <taxon>Eukaryota</taxon>
        <taxon>Viridiplantae</taxon>
        <taxon>Streptophyta</taxon>
        <taxon>Embryophyta</taxon>
        <taxon>Tracheophyta</taxon>
        <taxon>Spermatophyta</taxon>
        <taxon>Magnoliopsida</taxon>
        <taxon>eudicotyledons</taxon>
        <taxon>Gunneridae</taxon>
        <taxon>Pentapetalae</taxon>
        <taxon>asterids</taxon>
        <taxon>lamiids</taxon>
        <taxon>Lamiales</taxon>
        <taxon>Pedaliaceae</taxon>
        <taxon>Sesamum</taxon>
    </lineage>
</organism>
<dbReference type="Gene3D" id="1.20.1280.50">
    <property type="match status" value="1"/>
</dbReference>
<protein>
    <submittedName>
        <fullName evidence="2">F-box/LRR-repeat protein</fullName>
    </submittedName>
</protein>
<dbReference type="PANTHER" id="PTHR31293:SF12">
    <property type="entry name" value="RNI-LIKE SUPERFAMILY PROTEIN"/>
    <property type="match status" value="1"/>
</dbReference>
<feature type="non-terminal residue" evidence="2">
    <location>
        <position position="141"/>
    </location>
</feature>
<dbReference type="PROSITE" id="PS50181">
    <property type="entry name" value="FBOX"/>
    <property type="match status" value="1"/>
</dbReference>
<reference evidence="2" key="2">
    <citation type="journal article" date="2024" name="Plant">
        <title>Genomic evolution and insights into agronomic trait innovations of Sesamum species.</title>
        <authorList>
            <person name="Miao H."/>
            <person name="Wang L."/>
            <person name="Qu L."/>
            <person name="Liu H."/>
            <person name="Sun Y."/>
            <person name="Le M."/>
            <person name="Wang Q."/>
            <person name="Wei S."/>
            <person name="Zheng Y."/>
            <person name="Lin W."/>
            <person name="Duan Y."/>
            <person name="Cao H."/>
            <person name="Xiong S."/>
            <person name="Wang X."/>
            <person name="Wei L."/>
            <person name="Li C."/>
            <person name="Ma Q."/>
            <person name="Ju M."/>
            <person name="Zhao R."/>
            <person name="Li G."/>
            <person name="Mu C."/>
            <person name="Tian Q."/>
            <person name="Mei H."/>
            <person name="Zhang T."/>
            <person name="Gao T."/>
            <person name="Zhang H."/>
        </authorList>
    </citation>
    <scope>NUCLEOTIDE SEQUENCE</scope>
    <source>
        <strain evidence="2">G02</strain>
    </source>
</reference>
<dbReference type="SUPFAM" id="SSF81383">
    <property type="entry name" value="F-box domain"/>
    <property type="match status" value="1"/>
</dbReference>
<evidence type="ECO:0000259" key="1">
    <source>
        <dbReference type="PROSITE" id="PS50181"/>
    </source>
</evidence>
<dbReference type="CDD" id="cd22160">
    <property type="entry name" value="F-box_AtFBL13-like"/>
    <property type="match status" value="1"/>
</dbReference>
<dbReference type="PANTHER" id="PTHR31293">
    <property type="entry name" value="RNI-LIKE SUPERFAMILY PROTEIN"/>
    <property type="match status" value="1"/>
</dbReference>
<dbReference type="Pfam" id="PF00646">
    <property type="entry name" value="F-box"/>
    <property type="match status" value="1"/>
</dbReference>
<dbReference type="SMART" id="SM00256">
    <property type="entry name" value="FBOX"/>
    <property type="match status" value="1"/>
</dbReference>
<name>A0AAW2VQL4_SESRA</name>
<dbReference type="EMBL" id="JACGWJ010000003">
    <property type="protein sequence ID" value="KAL0430741.1"/>
    <property type="molecule type" value="Genomic_DNA"/>
</dbReference>
<feature type="domain" description="F-box" evidence="1">
    <location>
        <begin position="39"/>
        <end position="75"/>
    </location>
</feature>
<gene>
    <name evidence="2" type="ORF">Sradi_0700100</name>
</gene>
<sequence>MASSSLNSTKCMKTLENSHARARGKVPDVSVDENSENKVDRISSLPDSVICHILSFLPTKDAAATSMLSTKWKHIFPLTPNLKLEFDGSGMRKDVFASFVDRVLHVYLRDATHVHAIKLWFRGEYKDRLKSWISAAVRLNA</sequence>
<dbReference type="InterPro" id="IPR001810">
    <property type="entry name" value="F-box_dom"/>
</dbReference>
<proteinExistence type="predicted"/>
<dbReference type="InterPro" id="IPR036047">
    <property type="entry name" value="F-box-like_dom_sf"/>
</dbReference>
<dbReference type="InterPro" id="IPR055294">
    <property type="entry name" value="FBL60-like"/>
</dbReference>